<reference evidence="1" key="1">
    <citation type="submission" date="2022-06" db="EMBL/GenBank/DDBJ databases">
        <title>Genome Sequence of Candolleomyces eurysporus.</title>
        <authorList>
            <person name="Buettner E."/>
        </authorList>
    </citation>
    <scope>NUCLEOTIDE SEQUENCE</scope>
    <source>
        <strain evidence="1">VTCC 930004</strain>
    </source>
</reference>
<gene>
    <name evidence="1" type="ORF">H1R20_g2024</name>
</gene>
<feature type="non-terminal residue" evidence="1">
    <location>
        <position position="224"/>
    </location>
</feature>
<dbReference type="Proteomes" id="UP001140091">
    <property type="component" value="Unassembled WGS sequence"/>
</dbReference>
<organism evidence="1 2">
    <name type="scientific">Candolleomyces eurysporus</name>
    <dbReference type="NCBI Taxonomy" id="2828524"/>
    <lineage>
        <taxon>Eukaryota</taxon>
        <taxon>Fungi</taxon>
        <taxon>Dikarya</taxon>
        <taxon>Basidiomycota</taxon>
        <taxon>Agaricomycotina</taxon>
        <taxon>Agaricomycetes</taxon>
        <taxon>Agaricomycetidae</taxon>
        <taxon>Agaricales</taxon>
        <taxon>Agaricineae</taxon>
        <taxon>Psathyrellaceae</taxon>
        <taxon>Candolleomyces</taxon>
    </lineage>
</organism>
<accession>A0A9W8JHZ7</accession>
<dbReference type="OrthoDB" id="2989558at2759"/>
<evidence type="ECO:0000313" key="1">
    <source>
        <dbReference type="EMBL" id="KAJ2935040.1"/>
    </source>
</evidence>
<dbReference type="AlphaFoldDB" id="A0A9W8JHZ7"/>
<evidence type="ECO:0000313" key="2">
    <source>
        <dbReference type="Proteomes" id="UP001140091"/>
    </source>
</evidence>
<name>A0A9W8JHZ7_9AGAR</name>
<sequence length="224" mass="26044">MEVTFDNQSNVLSAQILTVHDGSVIYRIVTDEGLWSRDHTYLKDANPAVGEPTNVGVIHWKEKTFEIYGHRKRLSDIRRRPRNPLKKERFWRWAPDRKEYTVIYHNEKEWQVSTVSKSADFARNANRFMEALLDGEVVASFSVPYRPKLFGKLKPMVVNLETLALEKDEVFLFLVFIYSECKRQDKMVKKTLREVGKVFECMYVPSQSQPFPALLFGHVAPSSG</sequence>
<dbReference type="EMBL" id="JANBPK010000706">
    <property type="protein sequence ID" value="KAJ2935040.1"/>
    <property type="molecule type" value="Genomic_DNA"/>
</dbReference>
<keyword evidence="2" id="KW-1185">Reference proteome</keyword>
<protein>
    <submittedName>
        <fullName evidence="1">Uncharacterized protein</fullName>
    </submittedName>
</protein>
<comment type="caution">
    <text evidence="1">The sequence shown here is derived from an EMBL/GenBank/DDBJ whole genome shotgun (WGS) entry which is preliminary data.</text>
</comment>
<proteinExistence type="predicted"/>